<dbReference type="Proteomes" id="UP001054892">
    <property type="component" value="Unassembled WGS sequence"/>
</dbReference>
<dbReference type="PROSITE" id="PS51257">
    <property type="entry name" value="PROKAR_LIPOPROTEIN"/>
    <property type="match status" value="1"/>
</dbReference>
<evidence type="ECO:0000256" key="1">
    <source>
        <dbReference type="SAM" id="SignalP"/>
    </source>
</evidence>
<dbReference type="AlphaFoldDB" id="A0A6J4E1Q3"/>
<dbReference type="KEGG" id="ptw:TUM18999_15790"/>
<sequence>MVYQRTNAWMLALGLPLLLAGCASHSCDEPMSGEQCREERLLYQNDMLQAKMLVASGEPDNFELASALLSRAEAQDQRGEVPFYQAVLKIHEGPQVEEVLSLLERAAAKHHPHATALLYKIYAEPFLISEADPLKAELYRADYANLDVAKSGYPSFEKALAVVNALVAPPPPAPAQEP</sequence>
<evidence type="ECO:0000313" key="5">
    <source>
        <dbReference type="Proteomes" id="UP001054892"/>
    </source>
</evidence>
<keyword evidence="5" id="KW-1185">Reference proteome</keyword>
<dbReference type="RefSeq" id="WP_228723557.1">
    <property type="nucleotide sequence ID" value="NZ_AP023189.1"/>
</dbReference>
<gene>
    <name evidence="2" type="ORF">TUM18999_15790</name>
    <name evidence="3" type="ORF">TUM20286_11840</name>
</gene>
<feature type="signal peptide" evidence="1">
    <location>
        <begin position="1"/>
        <end position="26"/>
    </location>
</feature>
<organism evidence="2 4">
    <name type="scientific">Pseudomonas tohonis</name>
    <dbReference type="NCBI Taxonomy" id="2725477"/>
    <lineage>
        <taxon>Bacteria</taxon>
        <taxon>Pseudomonadati</taxon>
        <taxon>Pseudomonadota</taxon>
        <taxon>Gammaproteobacteria</taxon>
        <taxon>Pseudomonadales</taxon>
        <taxon>Pseudomonadaceae</taxon>
        <taxon>Pseudomonas</taxon>
    </lineage>
</organism>
<name>A0A6J4E1Q3_9PSED</name>
<proteinExistence type="predicted"/>
<dbReference type="EMBL" id="BQKM01000002">
    <property type="protein sequence ID" value="GJN51432.1"/>
    <property type="molecule type" value="Genomic_DNA"/>
</dbReference>
<evidence type="ECO:0008006" key="6">
    <source>
        <dbReference type="Google" id="ProtNLM"/>
    </source>
</evidence>
<dbReference type="EMBL" id="AP023189">
    <property type="protein sequence ID" value="BCG23388.1"/>
    <property type="molecule type" value="Genomic_DNA"/>
</dbReference>
<feature type="chain" id="PRO_5027106981" description="Sel1 repeat family protein" evidence="1">
    <location>
        <begin position="27"/>
        <end position="178"/>
    </location>
</feature>
<accession>A0A6J4E1Q3</accession>
<evidence type="ECO:0000313" key="3">
    <source>
        <dbReference type="EMBL" id="GJN51432.1"/>
    </source>
</evidence>
<reference evidence="2 4" key="1">
    <citation type="submission" date="2020-05" db="EMBL/GenBank/DDBJ databases">
        <title>Characterization of novel class B3 metallo-beta-lactamase from novel Pseudomonas species.</title>
        <authorList>
            <person name="Yamada K."/>
            <person name="Aoki K."/>
            <person name="Ishii Y."/>
        </authorList>
    </citation>
    <scope>NUCLEOTIDE SEQUENCE [LARGE SCALE GENOMIC DNA]</scope>
    <source>
        <strain evidence="2 4">TUM18999</strain>
        <strain evidence="3 5">TUM20286</strain>
    </source>
</reference>
<protein>
    <recommendedName>
        <fullName evidence="6">Sel1 repeat family protein</fullName>
    </recommendedName>
</protein>
<evidence type="ECO:0000313" key="4">
    <source>
        <dbReference type="Proteomes" id="UP000509383"/>
    </source>
</evidence>
<evidence type="ECO:0000313" key="2">
    <source>
        <dbReference type="EMBL" id="BCG23388.1"/>
    </source>
</evidence>
<dbReference type="Proteomes" id="UP000509383">
    <property type="component" value="Chromosome"/>
</dbReference>
<keyword evidence="1" id="KW-0732">Signal</keyword>